<organism evidence="13 14">
    <name type="scientific">Oryza sativa subsp. indica</name>
    <name type="common">Rice</name>
    <dbReference type="NCBI Taxonomy" id="39946"/>
    <lineage>
        <taxon>Eukaryota</taxon>
        <taxon>Viridiplantae</taxon>
        <taxon>Streptophyta</taxon>
        <taxon>Embryophyta</taxon>
        <taxon>Tracheophyta</taxon>
        <taxon>Spermatophyta</taxon>
        <taxon>Magnoliopsida</taxon>
        <taxon>Liliopsida</taxon>
        <taxon>Poales</taxon>
        <taxon>Poaceae</taxon>
        <taxon>BOP clade</taxon>
        <taxon>Oryzoideae</taxon>
        <taxon>Oryzeae</taxon>
        <taxon>Oryzinae</taxon>
        <taxon>Oryza</taxon>
        <taxon>Oryza sativa</taxon>
    </lineage>
</organism>
<comment type="similarity">
    <text evidence="3 10">Belongs to the snRNP core protein family.</text>
</comment>
<accession>B8AV53</accession>
<keyword evidence="11" id="KW-0812">Transmembrane</keyword>
<evidence type="ECO:0000256" key="5">
    <source>
        <dbReference type="ARBA" id="ARBA00022664"/>
    </source>
</evidence>
<evidence type="ECO:0000256" key="3">
    <source>
        <dbReference type="ARBA" id="ARBA00008146"/>
    </source>
</evidence>
<evidence type="ECO:0000256" key="4">
    <source>
        <dbReference type="ARBA" id="ARBA00022490"/>
    </source>
</evidence>
<dbReference type="Pfam" id="PF01423">
    <property type="entry name" value="LSM"/>
    <property type="match status" value="1"/>
</dbReference>
<dbReference type="PROSITE" id="PS52002">
    <property type="entry name" value="SM"/>
    <property type="match status" value="1"/>
</dbReference>
<evidence type="ECO:0000256" key="7">
    <source>
        <dbReference type="ARBA" id="ARBA00023187"/>
    </source>
</evidence>
<dbReference type="STRING" id="39946.B8AV53"/>
<name>B8AV53_ORYSI</name>
<evidence type="ECO:0000256" key="8">
    <source>
        <dbReference type="ARBA" id="ARBA00023242"/>
    </source>
</evidence>
<feature type="domain" description="Sm" evidence="12">
    <location>
        <begin position="2"/>
        <end position="75"/>
    </location>
</feature>
<dbReference type="GO" id="GO:0005681">
    <property type="term" value="C:spliceosomal complex"/>
    <property type="evidence" value="ECO:0007669"/>
    <property type="project" value="UniProtKB-KW"/>
</dbReference>
<evidence type="ECO:0000256" key="6">
    <source>
        <dbReference type="ARBA" id="ARBA00022728"/>
    </source>
</evidence>
<dbReference type="InterPro" id="IPR001163">
    <property type="entry name" value="Sm_dom_euk/arc"/>
</dbReference>
<keyword evidence="7 10" id="KW-0508">mRNA splicing</keyword>
<reference evidence="13 14" key="1">
    <citation type="journal article" date="2005" name="PLoS Biol.">
        <title>The genomes of Oryza sativa: a history of duplications.</title>
        <authorList>
            <person name="Yu J."/>
            <person name="Wang J."/>
            <person name="Lin W."/>
            <person name="Li S."/>
            <person name="Li H."/>
            <person name="Zhou J."/>
            <person name="Ni P."/>
            <person name="Dong W."/>
            <person name="Hu S."/>
            <person name="Zeng C."/>
            <person name="Zhang J."/>
            <person name="Zhang Y."/>
            <person name="Li R."/>
            <person name="Xu Z."/>
            <person name="Li S."/>
            <person name="Li X."/>
            <person name="Zheng H."/>
            <person name="Cong L."/>
            <person name="Lin L."/>
            <person name="Yin J."/>
            <person name="Geng J."/>
            <person name="Li G."/>
            <person name="Shi J."/>
            <person name="Liu J."/>
            <person name="Lv H."/>
            <person name="Li J."/>
            <person name="Wang J."/>
            <person name="Deng Y."/>
            <person name="Ran L."/>
            <person name="Shi X."/>
            <person name="Wang X."/>
            <person name="Wu Q."/>
            <person name="Li C."/>
            <person name="Ren X."/>
            <person name="Wang J."/>
            <person name="Wang X."/>
            <person name="Li D."/>
            <person name="Liu D."/>
            <person name="Zhang X."/>
            <person name="Ji Z."/>
            <person name="Zhao W."/>
            <person name="Sun Y."/>
            <person name="Zhang Z."/>
            <person name="Bao J."/>
            <person name="Han Y."/>
            <person name="Dong L."/>
            <person name="Ji J."/>
            <person name="Chen P."/>
            <person name="Wu S."/>
            <person name="Liu J."/>
            <person name="Xiao Y."/>
            <person name="Bu D."/>
            <person name="Tan J."/>
            <person name="Yang L."/>
            <person name="Ye C."/>
            <person name="Zhang J."/>
            <person name="Xu J."/>
            <person name="Zhou Y."/>
            <person name="Yu Y."/>
            <person name="Zhang B."/>
            <person name="Zhuang S."/>
            <person name="Wei H."/>
            <person name="Liu B."/>
            <person name="Lei M."/>
            <person name="Yu H."/>
            <person name="Li Y."/>
            <person name="Xu H."/>
            <person name="Wei S."/>
            <person name="He X."/>
            <person name="Fang L."/>
            <person name="Zhang Z."/>
            <person name="Zhang Y."/>
            <person name="Huang X."/>
            <person name="Su Z."/>
            <person name="Tong W."/>
            <person name="Li J."/>
            <person name="Tong Z."/>
            <person name="Li S."/>
            <person name="Ye J."/>
            <person name="Wang L."/>
            <person name="Fang L."/>
            <person name="Lei T."/>
            <person name="Chen C."/>
            <person name="Chen H."/>
            <person name="Xu Z."/>
            <person name="Li H."/>
            <person name="Huang H."/>
            <person name="Zhang F."/>
            <person name="Xu H."/>
            <person name="Li N."/>
            <person name="Zhao C."/>
            <person name="Li S."/>
            <person name="Dong L."/>
            <person name="Huang Y."/>
            <person name="Li L."/>
            <person name="Xi Y."/>
            <person name="Qi Q."/>
            <person name="Li W."/>
            <person name="Zhang B."/>
            <person name="Hu W."/>
            <person name="Zhang Y."/>
            <person name="Tian X."/>
            <person name="Jiao Y."/>
            <person name="Liang X."/>
            <person name="Jin J."/>
            <person name="Gao L."/>
            <person name="Zheng W."/>
            <person name="Hao B."/>
            <person name="Liu S."/>
            <person name="Wang W."/>
            <person name="Yuan L."/>
            <person name="Cao M."/>
            <person name="McDermott J."/>
            <person name="Samudrala R."/>
            <person name="Wang J."/>
            <person name="Wong G.K."/>
            <person name="Yang H."/>
        </authorList>
    </citation>
    <scope>NUCLEOTIDE SEQUENCE [LARGE SCALE GENOMIC DNA]</scope>
    <source>
        <strain evidence="14">cv. 93-11</strain>
    </source>
</reference>
<dbReference type="Gramene" id="BGIOSGA014914-TA">
    <property type="protein sequence ID" value="BGIOSGA014914-PA"/>
    <property type="gene ID" value="BGIOSGA014914"/>
</dbReference>
<dbReference type="SUPFAM" id="SSF50182">
    <property type="entry name" value="Sm-like ribonucleoproteins"/>
    <property type="match status" value="1"/>
</dbReference>
<evidence type="ECO:0000256" key="9">
    <source>
        <dbReference type="ARBA" id="ARBA00023274"/>
    </source>
</evidence>
<dbReference type="Proteomes" id="UP000007015">
    <property type="component" value="Chromosome 4"/>
</dbReference>
<evidence type="ECO:0000313" key="14">
    <source>
        <dbReference type="Proteomes" id="UP000007015"/>
    </source>
</evidence>
<evidence type="ECO:0000256" key="10">
    <source>
        <dbReference type="RuleBase" id="RU365054"/>
    </source>
</evidence>
<keyword evidence="4" id="KW-0963">Cytoplasm</keyword>
<dbReference type="InterPro" id="IPR027141">
    <property type="entry name" value="LSm4/Sm_D1/D3"/>
</dbReference>
<keyword evidence="5 10" id="KW-0507">mRNA processing</keyword>
<evidence type="ECO:0000259" key="12">
    <source>
        <dbReference type="PROSITE" id="PS52002"/>
    </source>
</evidence>
<evidence type="ECO:0000256" key="2">
    <source>
        <dbReference type="ARBA" id="ARBA00004496"/>
    </source>
</evidence>
<gene>
    <name evidence="13" type="ORF">OsI_16257</name>
</gene>
<evidence type="ECO:0000313" key="13">
    <source>
        <dbReference type="EMBL" id="EEC77449.1"/>
    </source>
</evidence>
<dbReference type="EMBL" id="CM000129">
    <property type="protein sequence ID" value="EEC77449.1"/>
    <property type="molecule type" value="Genomic_DNA"/>
</dbReference>
<protein>
    <recommendedName>
        <fullName evidence="10">Small nuclear ribonucleoprotein Sm D1</fullName>
    </recommendedName>
    <alternativeName>
        <fullName evidence="10">snRNP core protein D1</fullName>
    </alternativeName>
</protein>
<dbReference type="GO" id="GO:0000387">
    <property type="term" value="P:spliceosomal snRNP assembly"/>
    <property type="evidence" value="ECO:0007669"/>
    <property type="project" value="UniProtKB-UniRule"/>
</dbReference>
<dbReference type="FunFam" id="2.30.30.100:FF:000016">
    <property type="entry name" value="Small nuclear ribonucleoprotein Sm D1"/>
    <property type="match status" value="1"/>
</dbReference>
<dbReference type="InterPro" id="IPR010920">
    <property type="entry name" value="LSM_dom_sf"/>
</dbReference>
<dbReference type="AlphaFoldDB" id="B8AV53"/>
<dbReference type="SMART" id="SM00651">
    <property type="entry name" value="Sm"/>
    <property type="match status" value="1"/>
</dbReference>
<dbReference type="PANTHER" id="PTHR23338">
    <property type="entry name" value="SMALL NUCLEAR RIBONUCLEOPROTEIN SM"/>
    <property type="match status" value="1"/>
</dbReference>
<dbReference type="InterPro" id="IPR047575">
    <property type="entry name" value="Sm"/>
</dbReference>
<proteinExistence type="inferred from homology"/>
<comment type="function">
    <text evidence="10">Involved in splicing regulation. Facilitates post-transcriptional gene silencing (PTGS) by limiting the degradation of transgene aberrant RNAs by the RNA quality control (RQC) machinery, thus favoring their entry into cytoplasmic siRNA bodies where they can trigger PTGS. Does not participate in the production of small RNAs.</text>
</comment>
<keyword evidence="14" id="KW-1185">Reference proteome</keyword>
<sequence>MKLVRFLMKLNNETVTIELKNGTVVHGTITGGQAVMSWNVSILIHQPLAGKNPVTLDHLSVRGNNIRYYILPDSLNLETLLVEDTPRVKAKKPTAGRAAWAVRRERGAAVQWRGMCKLKFNRERVGCYLLVILVVALLIGVLFGLGVFRHGYERFKDLGRNHTCYDCNTG</sequence>
<evidence type="ECO:0000256" key="11">
    <source>
        <dbReference type="SAM" id="Phobius"/>
    </source>
</evidence>
<dbReference type="GO" id="GO:0005737">
    <property type="term" value="C:cytoplasm"/>
    <property type="evidence" value="ECO:0007669"/>
    <property type="project" value="UniProtKB-SubCell"/>
</dbReference>
<dbReference type="GO" id="GO:0003723">
    <property type="term" value="F:RNA binding"/>
    <property type="evidence" value="ECO:0007669"/>
    <property type="project" value="InterPro"/>
</dbReference>
<keyword evidence="9 10" id="KW-0687">Ribonucleoprotein</keyword>
<dbReference type="InterPro" id="IPR034102">
    <property type="entry name" value="Sm_D1"/>
</dbReference>
<dbReference type="Gene3D" id="2.30.30.100">
    <property type="match status" value="2"/>
</dbReference>
<evidence type="ECO:0000256" key="1">
    <source>
        <dbReference type="ARBA" id="ARBA00004123"/>
    </source>
</evidence>
<feature type="transmembrane region" description="Helical" evidence="11">
    <location>
        <begin position="125"/>
        <end position="148"/>
    </location>
</feature>
<keyword evidence="6" id="KW-0747">Spliceosome</keyword>
<comment type="subcellular location">
    <subcellularLocation>
        <location evidence="2">Cytoplasm</location>
    </subcellularLocation>
    <subcellularLocation>
        <location evidence="1 10">Nucleus</location>
    </subcellularLocation>
</comment>
<keyword evidence="11" id="KW-1133">Transmembrane helix</keyword>
<keyword evidence="11" id="KW-0472">Membrane</keyword>
<dbReference type="CDD" id="cd01724">
    <property type="entry name" value="Sm_D1"/>
    <property type="match status" value="1"/>
</dbReference>
<keyword evidence="8 10" id="KW-0539">Nucleus</keyword>
<dbReference type="HOGENOM" id="CLU_1573244_0_0_1"/>